<dbReference type="Gene3D" id="3.40.140.120">
    <property type="match status" value="1"/>
</dbReference>
<accession>A0A6L6YJD1</accession>
<gene>
    <name evidence="1" type="ORF">E5987_06140</name>
</gene>
<dbReference type="Proteomes" id="UP000472580">
    <property type="component" value="Unassembled WGS sequence"/>
</dbReference>
<sequence length="412" mass="45560">MIVKRLINWVSGWGGPLGFSSGEQIAVPVEPLFSDLKEIEESKALQISTIFACTELLANTMSTFPIFIYKGSKDKGRAPDRNSNIFTLLHDKPNDWMTPSEFVSAMVINRMLRGNAYALIQRGADDEPVALIPLPAEQVEMTVIGNRETYIYYLDGQVNVYSGDNIIHWKGVGNGYKGLSKIRFMSATANEAVNAQSNATKFFGERSKPTGVLCTDQKLGDSQFKEVLKRFSGMAKGDGSGLFLVDRGFNYSSMSLSPQDAQLLETRKYNVEEICRWFGVPPVLIGASGVTTWGSGIAEIVSGFHKFTLAPLCTQFQQALTRKLIPVWDRDKYTIEMKLDALLRSNPQERAAYYSQMAQNGMMTRNEVRGLENLPPAEGGDELTAQSNLVPLKNLGQVKTTSNPPDGSLVRQ</sequence>
<evidence type="ECO:0000313" key="2">
    <source>
        <dbReference type="Proteomes" id="UP000472580"/>
    </source>
</evidence>
<dbReference type="Gene3D" id="3.30.1120.70">
    <property type="match status" value="1"/>
</dbReference>
<organism evidence="1 2">
    <name type="scientific">Parasutterella muris</name>
    <dbReference type="NCBI Taxonomy" id="2565572"/>
    <lineage>
        <taxon>Bacteria</taxon>
        <taxon>Pseudomonadati</taxon>
        <taxon>Pseudomonadota</taxon>
        <taxon>Betaproteobacteria</taxon>
        <taxon>Burkholderiales</taxon>
        <taxon>Sutterellaceae</taxon>
        <taxon>Parasutterella</taxon>
    </lineage>
</organism>
<dbReference type="EMBL" id="WSRP01000015">
    <property type="protein sequence ID" value="MVX56788.1"/>
    <property type="molecule type" value="Genomic_DNA"/>
</dbReference>
<proteinExistence type="predicted"/>
<protein>
    <submittedName>
        <fullName evidence="1">Phage portal protein</fullName>
    </submittedName>
</protein>
<dbReference type="Gene3D" id="1.20.1270.210">
    <property type="match status" value="1"/>
</dbReference>
<dbReference type="AlphaFoldDB" id="A0A6L6YJD1"/>
<dbReference type="NCBIfam" id="TIGR01537">
    <property type="entry name" value="portal_HK97"/>
    <property type="match status" value="1"/>
</dbReference>
<name>A0A6L6YJD1_9BURK</name>
<comment type="caution">
    <text evidence="1">The sequence shown here is derived from an EMBL/GenBank/DDBJ whole genome shotgun (WGS) entry which is preliminary data.</text>
</comment>
<keyword evidence="2" id="KW-1185">Reference proteome</keyword>
<reference evidence="1 2" key="1">
    <citation type="submission" date="2019-12" db="EMBL/GenBank/DDBJ databases">
        <title>Microbes associate with the intestines of laboratory mice.</title>
        <authorList>
            <person name="Navarre W."/>
            <person name="Wong E."/>
        </authorList>
    </citation>
    <scope>NUCLEOTIDE SEQUENCE [LARGE SCALE GENOMIC DNA]</scope>
    <source>
        <strain evidence="1 2">NM82_D38</strain>
    </source>
</reference>
<dbReference type="InterPro" id="IPR006427">
    <property type="entry name" value="Portal_HK97"/>
</dbReference>
<dbReference type="Pfam" id="PF04860">
    <property type="entry name" value="Phage_portal"/>
    <property type="match status" value="1"/>
</dbReference>
<dbReference type="InterPro" id="IPR006944">
    <property type="entry name" value="Phage/GTA_portal"/>
</dbReference>
<evidence type="ECO:0000313" key="1">
    <source>
        <dbReference type="EMBL" id="MVX56788.1"/>
    </source>
</evidence>